<evidence type="ECO:0000256" key="2">
    <source>
        <dbReference type="ARBA" id="ARBA00010992"/>
    </source>
</evidence>
<feature type="transmembrane region" description="Helical" evidence="8">
    <location>
        <begin position="183"/>
        <end position="204"/>
    </location>
</feature>
<feature type="transmembrane region" description="Helical" evidence="8">
    <location>
        <begin position="549"/>
        <end position="567"/>
    </location>
</feature>
<dbReference type="Proteomes" id="UP000824890">
    <property type="component" value="Unassembled WGS sequence"/>
</dbReference>
<feature type="transmembrane region" description="Helical" evidence="8">
    <location>
        <begin position="1207"/>
        <end position="1231"/>
    </location>
</feature>
<dbReference type="InterPro" id="IPR004837">
    <property type="entry name" value="NaCa_Exmemb"/>
</dbReference>
<dbReference type="PANTHER" id="PTHR48021:SF40">
    <property type="entry name" value="SUGAR TRANSPORTER ERD6"/>
    <property type="match status" value="1"/>
</dbReference>
<evidence type="ECO:0000313" key="10">
    <source>
        <dbReference type="EMBL" id="KAH0913452.1"/>
    </source>
</evidence>
<keyword evidence="7 8" id="KW-0472">Membrane</keyword>
<dbReference type="Gene3D" id="1.20.1420.30">
    <property type="entry name" value="NCX, central ion-binding region"/>
    <property type="match status" value="1"/>
</dbReference>
<comment type="similarity">
    <text evidence="2">Belongs to the major facilitator superfamily. Sugar transporter (TC 2.A.1.1) family.</text>
</comment>
<evidence type="ECO:0000256" key="8">
    <source>
        <dbReference type="SAM" id="Phobius"/>
    </source>
</evidence>
<feature type="transmembrane region" description="Helical" evidence="8">
    <location>
        <begin position="778"/>
        <end position="800"/>
    </location>
</feature>
<keyword evidence="4" id="KW-0762">Sugar transport</keyword>
<evidence type="ECO:0000259" key="9">
    <source>
        <dbReference type="PROSITE" id="PS50850"/>
    </source>
</evidence>
<dbReference type="InterPro" id="IPR005829">
    <property type="entry name" value="Sugar_transporter_CS"/>
</dbReference>
<accession>A0ABQ8C8P8</accession>
<feature type="transmembrane region" description="Helical" evidence="8">
    <location>
        <begin position="430"/>
        <end position="449"/>
    </location>
</feature>
<sequence length="1260" mass="138055">MTMSENQRNLEAGLLLNKNRNDINECRITAVVIFSTFVSVCGSFCFGCAAGYSSVSQTGITTDLGLSVAQYSMFGSLMTFGAMFGAIFSGKVSDLIGRKGTMWFAQVFCIAGWLAIAFAPDTVWLDAGRFSTGFAVGLFSYVIPVYIAEITPKHVRGAFVFSNQLMQSCGCSLYYVIGNFVHWRNLALIGLIPCALQVVTLFFIPESPRLLGKWGRDKECKASLQLLRGDEADVSEEANAIKETMVLFDQGPKSRIMDLFQRRYAPSLVIGVGLMLLQQLSGSSGVMFYVGSVFNKGGFPSDIGSMILAAIMIPKALLGLILVEKMGRRPLLLASTSGMCLCSLLLAFSFSFRSYGMLDELTPIFTCIGVVGFISAFAVGMGALPWIIMSEIFPMNVKVSAGTIVTLANWSFSWIIAFAFNFMIEWNASGTFLIFFSICAAGIVFIYAISMERQKSMEKGLLRKSLSIRERKFPNEEAFLETGLSRKSPREITKKAQNDDGECRVTATVFFSTFVAVSGSFCTGCGAGFSSGAQSGITKDLSLSVAEYSMFGSILTLGGLIGAIFSGKIADVLGRKRTMLFCEAFCVTGWLAVALAQDALWLDCGRLLLGIGVGLFSYVIPVYIAEIAPKHVRGSFVFANQLMQNCGIALFFIIGNFLPWRLLAIVGFVPCVLHVFCLFFIPESPRWLAKKGRDKECRSALQRLRGSDVDISREANTIRDTIEMSEVDGESRMSELFQRRYAYPLLIGVGLMFLQQISGSSGVTYYASSLFNKGGFPSAIGTSVIATIMVPKAMLGTIIVDKLGRRTLLMASCAAMGLSALLLSVSYGFESFGILPDLTPIFTCIGVLGHIVAFAMGMGGLPWIIMAEIFPMNVKVSAGTLVTVTNWLFGWIITYTFNFMLEWNASGMFFIFSMVSAFSIVFIYFLVPETKGRSLEEIQALFSNSAVGFVGFYVFFVGFVFWMDFGSGGGVEKGKVVVSEEEKDFLRVEIGESFKAEKEHRFSRVLRLYGKISRMWETPVSVLLLLTIPKTSPSEWSRFYRSANIVFCPLALLYACNSFVPLNHPISFLFPNTHLPLWLVVLFMTSSLAFLHFTIEKHPPKTEQMHVIIVAFVMSVFWISTIAGELLNCLAALGTLLELPPALLGLTVLAWGNSVGDLVADVAVAKAGRPAMAMAGCFAGPMFNMLVGLGTALVMQTANVYPNAYELGFHVGIVIAFVFLLLSLMGSLLVITWSRFRVPRFWGVCLVGLYVVFTLVKVDR</sequence>
<dbReference type="PROSITE" id="PS00217">
    <property type="entry name" value="SUGAR_TRANSPORT_2"/>
    <property type="match status" value="1"/>
</dbReference>
<feature type="transmembrane region" description="Helical" evidence="8">
    <location>
        <begin position="807"/>
        <end position="828"/>
    </location>
</feature>
<reference evidence="10 11" key="1">
    <citation type="submission" date="2021-05" db="EMBL/GenBank/DDBJ databases">
        <title>Genome Assembly of Synthetic Allotetraploid Brassica napus Reveals Homoeologous Exchanges between Subgenomes.</title>
        <authorList>
            <person name="Davis J.T."/>
        </authorList>
    </citation>
    <scope>NUCLEOTIDE SEQUENCE [LARGE SCALE GENOMIC DNA]</scope>
    <source>
        <strain evidence="11">cv. Da-Ae</strain>
        <tissue evidence="10">Seedling</tissue>
    </source>
</reference>
<dbReference type="Pfam" id="PF01699">
    <property type="entry name" value="Na_Ca_ex"/>
    <property type="match status" value="1"/>
</dbReference>
<evidence type="ECO:0000256" key="4">
    <source>
        <dbReference type="ARBA" id="ARBA00022597"/>
    </source>
</evidence>
<feature type="transmembrane region" description="Helical" evidence="8">
    <location>
        <begin position="1039"/>
        <end position="1060"/>
    </location>
</feature>
<feature type="transmembrane region" description="Helical" evidence="8">
    <location>
        <begin position="876"/>
        <end position="897"/>
    </location>
</feature>
<dbReference type="InterPro" id="IPR005828">
    <property type="entry name" value="MFS_sugar_transport-like"/>
</dbReference>
<dbReference type="InterPro" id="IPR044775">
    <property type="entry name" value="MFS_ERD6/Tret1-like"/>
</dbReference>
<evidence type="ECO:0000256" key="3">
    <source>
        <dbReference type="ARBA" id="ARBA00022448"/>
    </source>
</evidence>
<feature type="transmembrane region" description="Helical" evidence="8">
    <location>
        <begin position="636"/>
        <end position="654"/>
    </location>
</feature>
<feature type="transmembrane region" description="Helical" evidence="8">
    <location>
        <begin position="505"/>
        <end position="529"/>
    </location>
</feature>
<feature type="transmembrane region" description="Helical" evidence="8">
    <location>
        <begin position="330"/>
        <end position="351"/>
    </location>
</feature>
<feature type="transmembrane region" description="Helical" evidence="8">
    <location>
        <begin position="303"/>
        <end position="323"/>
    </location>
</feature>
<dbReference type="PROSITE" id="PS50850">
    <property type="entry name" value="MFS"/>
    <property type="match status" value="2"/>
</dbReference>
<dbReference type="CDD" id="cd17358">
    <property type="entry name" value="MFS_GLUT6_8_Class3_like"/>
    <property type="match status" value="2"/>
</dbReference>
<dbReference type="InterPro" id="IPR003663">
    <property type="entry name" value="Sugar/inositol_transpt"/>
</dbReference>
<gene>
    <name evidence="10" type="ORF">HID58_036773</name>
</gene>
<feature type="transmembrane region" description="Helical" evidence="8">
    <location>
        <begin position="1172"/>
        <end position="1195"/>
    </location>
</feature>
<feature type="transmembrane region" description="Helical" evidence="8">
    <location>
        <begin position="741"/>
        <end position="758"/>
    </location>
</feature>
<feature type="transmembrane region" description="Helical" evidence="8">
    <location>
        <begin position="399"/>
        <end position="424"/>
    </location>
</feature>
<keyword evidence="5 8" id="KW-0812">Transmembrane</keyword>
<evidence type="ECO:0000313" key="11">
    <source>
        <dbReference type="Proteomes" id="UP000824890"/>
    </source>
</evidence>
<evidence type="ECO:0000256" key="6">
    <source>
        <dbReference type="ARBA" id="ARBA00022989"/>
    </source>
</evidence>
<evidence type="ECO:0000256" key="5">
    <source>
        <dbReference type="ARBA" id="ARBA00022692"/>
    </source>
</evidence>
<dbReference type="SUPFAM" id="SSF103473">
    <property type="entry name" value="MFS general substrate transporter"/>
    <property type="match status" value="2"/>
</dbReference>
<keyword evidence="11" id="KW-1185">Reference proteome</keyword>
<feature type="transmembrane region" description="Helical" evidence="8">
    <location>
        <begin position="579"/>
        <end position="601"/>
    </location>
</feature>
<feature type="transmembrane region" description="Helical" evidence="8">
    <location>
        <begin position="264"/>
        <end position="291"/>
    </location>
</feature>
<feature type="transmembrane region" description="Helical" evidence="8">
    <location>
        <begin position="1075"/>
        <end position="1095"/>
    </location>
</feature>
<evidence type="ECO:0000256" key="1">
    <source>
        <dbReference type="ARBA" id="ARBA00004141"/>
    </source>
</evidence>
<dbReference type="InterPro" id="IPR044880">
    <property type="entry name" value="NCX_ion-bd_dom_sf"/>
</dbReference>
<feature type="transmembrane region" description="Helical" evidence="8">
    <location>
        <begin position="607"/>
        <end position="624"/>
    </location>
</feature>
<organism evidence="10 11">
    <name type="scientific">Brassica napus</name>
    <name type="common">Rape</name>
    <dbReference type="NCBI Taxonomy" id="3708"/>
    <lineage>
        <taxon>Eukaryota</taxon>
        <taxon>Viridiplantae</taxon>
        <taxon>Streptophyta</taxon>
        <taxon>Embryophyta</taxon>
        <taxon>Tracheophyta</taxon>
        <taxon>Spermatophyta</taxon>
        <taxon>Magnoliopsida</taxon>
        <taxon>eudicotyledons</taxon>
        <taxon>Gunneridae</taxon>
        <taxon>Pentapetalae</taxon>
        <taxon>rosids</taxon>
        <taxon>malvids</taxon>
        <taxon>Brassicales</taxon>
        <taxon>Brassicaceae</taxon>
        <taxon>Brassiceae</taxon>
        <taxon>Brassica</taxon>
    </lineage>
</organism>
<feature type="transmembrane region" description="Helical" evidence="8">
    <location>
        <begin position="130"/>
        <end position="147"/>
    </location>
</feature>
<dbReference type="PRINTS" id="PR00171">
    <property type="entry name" value="SUGRTRNSPORT"/>
</dbReference>
<keyword evidence="6 8" id="KW-1133">Transmembrane helix</keyword>
<feature type="transmembrane region" description="Helical" evidence="8">
    <location>
        <begin position="28"/>
        <end position="52"/>
    </location>
</feature>
<feature type="transmembrane region" description="Helical" evidence="8">
    <location>
        <begin position="363"/>
        <end position="387"/>
    </location>
</feature>
<feature type="transmembrane region" description="Helical" evidence="8">
    <location>
        <begin position="1238"/>
        <end position="1256"/>
    </location>
</feature>
<dbReference type="PROSITE" id="PS00216">
    <property type="entry name" value="SUGAR_TRANSPORT_1"/>
    <property type="match status" value="2"/>
</dbReference>
<feature type="transmembrane region" description="Helical" evidence="8">
    <location>
        <begin position="100"/>
        <end position="118"/>
    </location>
</feature>
<evidence type="ECO:0000256" key="7">
    <source>
        <dbReference type="ARBA" id="ARBA00023136"/>
    </source>
</evidence>
<dbReference type="EMBL" id="JAGKQM010000009">
    <property type="protein sequence ID" value="KAH0913452.1"/>
    <property type="molecule type" value="Genomic_DNA"/>
</dbReference>
<dbReference type="Gene3D" id="1.20.1250.20">
    <property type="entry name" value="MFS general substrate transporter like domains"/>
    <property type="match status" value="2"/>
</dbReference>
<dbReference type="InterPro" id="IPR020846">
    <property type="entry name" value="MFS_dom"/>
</dbReference>
<feature type="transmembrane region" description="Helical" evidence="8">
    <location>
        <begin position="159"/>
        <end position="177"/>
    </location>
</feature>
<comment type="caution">
    <text evidence="10">The sequence shown here is derived from an EMBL/GenBank/DDBJ whole genome shotgun (WGS) entry which is preliminary data.</text>
</comment>
<feature type="transmembrane region" description="Helical" evidence="8">
    <location>
        <begin position="660"/>
        <end position="681"/>
    </location>
</feature>
<dbReference type="NCBIfam" id="TIGR00879">
    <property type="entry name" value="SP"/>
    <property type="match status" value="1"/>
</dbReference>
<feature type="domain" description="Major facilitator superfamily (MFS) profile" evidence="9">
    <location>
        <begin position="28"/>
        <end position="454"/>
    </location>
</feature>
<dbReference type="InterPro" id="IPR050549">
    <property type="entry name" value="MFS_Trehalose_Transporter"/>
</dbReference>
<dbReference type="InterPro" id="IPR036259">
    <property type="entry name" value="MFS_trans_sf"/>
</dbReference>
<feature type="transmembrane region" description="Helical" evidence="8">
    <location>
        <begin position="1107"/>
        <end position="1133"/>
    </location>
</feature>
<feature type="transmembrane region" description="Helical" evidence="8">
    <location>
        <begin position="840"/>
        <end position="864"/>
    </location>
</feature>
<feature type="domain" description="Major facilitator superfamily (MFS) profile" evidence="9">
    <location>
        <begin position="512"/>
        <end position="931"/>
    </location>
</feature>
<feature type="transmembrane region" description="Helical" evidence="8">
    <location>
        <begin position="64"/>
        <end position="88"/>
    </location>
</feature>
<dbReference type="PANTHER" id="PTHR48021">
    <property type="match status" value="1"/>
</dbReference>
<feature type="transmembrane region" description="Helical" evidence="8">
    <location>
        <begin position="1139"/>
        <end position="1160"/>
    </location>
</feature>
<feature type="transmembrane region" description="Helical" evidence="8">
    <location>
        <begin position="909"/>
        <end position="927"/>
    </location>
</feature>
<protein>
    <recommendedName>
        <fullName evidence="9">Major facilitator superfamily (MFS) profile domain-containing protein</fullName>
    </recommendedName>
</protein>
<keyword evidence="3" id="KW-0813">Transport</keyword>
<dbReference type="Pfam" id="PF00083">
    <property type="entry name" value="Sugar_tr"/>
    <property type="match status" value="2"/>
</dbReference>
<comment type="subcellular location">
    <subcellularLocation>
        <location evidence="1">Membrane</location>
        <topology evidence="1">Multi-pass membrane protein</topology>
    </subcellularLocation>
</comment>
<name>A0ABQ8C8P8_BRANA</name>
<feature type="transmembrane region" description="Helical" evidence="8">
    <location>
        <begin position="939"/>
        <end position="963"/>
    </location>
</feature>
<proteinExistence type="inferred from homology"/>